<sequence length="107" mass="11370">MDPTHNSNTRSQGSSAMPPPSPPRYHFTLRETPCTSFLTARQYRSFIAKKSAAPVPAPPAVPAPAPPTVLAPPPQDTPAEPQRTPSHASSSWGDSVELLTSVSTPQE</sequence>
<dbReference type="EMBL" id="SPHZ02000001">
    <property type="protein sequence ID" value="KAF0935944.1"/>
    <property type="molecule type" value="Genomic_DNA"/>
</dbReference>
<feature type="region of interest" description="Disordered" evidence="1">
    <location>
        <begin position="1"/>
        <end position="28"/>
    </location>
</feature>
<feature type="region of interest" description="Disordered" evidence="1">
    <location>
        <begin position="51"/>
        <end position="107"/>
    </location>
</feature>
<dbReference type="Proteomes" id="UP000479710">
    <property type="component" value="Unassembled WGS sequence"/>
</dbReference>
<reference evidence="2 3" key="1">
    <citation type="submission" date="2019-11" db="EMBL/GenBank/DDBJ databases">
        <title>Whole genome sequence of Oryza granulata.</title>
        <authorList>
            <person name="Li W."/>
        </authorList>
    </citation>
    <scope>NUCLEOTIDE SEQUENCE [LARGE SCALE GENOMIC DNA]</scope>
    <source>
        <strain evidence="3">cv. Menghai</strain>
        <tissue evidence="2">Leaf</tissue>
    </source>
</reference>
<organism evidence="2 3">
    <name type="scientific">Oryza meyeriana var. granulata</name>
    <dbReference type="NCBI Taxonomy" id="110450"/>
    <lineage>
        <taxon>Eukaryota</taxon>
        <taxon>Viridiplantae</taxon>
        <taxon>Streptophyta</taxon>
        <taxon>Embryophyta</taxon>
        <taxon>Tracheophyta</taxon>
        <taxon>Spermatophyta</taxon>
        <taxon>Magnoliopsida</taxon>
        <taxon>Liliopsida</taxon>
        <taxon>Poales</taxon>
        <taxon>Poaceae</taxon>
        <taxon>BOP clade</taxon>
        <taxon>Oryzoideae</taxon>
        <taxon>Oryzeae</taxon>
        <taxon>Oryzinae</taxon>
        <taxon>Oryza</taxon>
        <taxon>Oryza meyeriana</taxon>
    </lineage>
</organism>
<dbReference type="EMBL" id="SPHZ02000001">
    <property type="protein sequence ID" value="KAF0935943.1"/>
    <property type="molecule type" value="Genomic_DNA"/>
</dbReference>
<protein>
    <submittedName>
        <fullName evidence="2">Uncharacterized protein</fullName>
    </submittedName>
</protein>
<feature type="compositionally biased region" description="Polar residues" evidence="1">
    <location>
        <begin position="83"/>
        <end position="107"/>
    </location>
</feature>
<gene>
    <name evidence="2" type="ORF">E2562_036934</name>
</gene>
<evidence type="ECO:0000313" key="3">
    <source>
        <dbReference type="Proteomes" id="UP000479710"/>
    </source>
</evidence>
<keyword evidence="3" id="KW-1185">Reference proteome</keyword>
<evidence type="ECO:0000256" key="1">
    <source>
        <dbReference type="SAM" id="MobiDB-lite"/>
    </source>
</evidence>
<feature type="compositionally biased region" description="Pro residues" evidence="1">
    <location>
        <begin position="55"/>
        <end position="76"/>
    </location>
</feature>
<accession>A0A6G1FGJ0</accession>
<comment type="caution">
    <text evidence="2">The sequence shown here is derived from an EMBL/GenBank/DDBJ whole genome shotgun (WGS) entry which is preliminary data.</text>
</comment>
<evidence type="ECO:0000313" key="2">
    <source>
        <dbReference type="EMBL" id="KAF0935943.1"/>
    </source>
</evidence>
<proteinExistence type="predicted"/>
<name>A0A6G1FGJ0_9ORYZ</name>
<feature type="compositionally biased region" description="Polar residues" evidence="1">
    <location>
        <begin position="1"/>
        <end position="15"/>
    </location>
</feature>
<dbReference type="AlphaFoldDB" id="A0A6G1FGJ0"/>